<organism evidence="4 5">
    <name type="scientific">Sphingomonas sanguinis</name>
    <dbReference type="NCBI Taxonomy" id="33051"/>
    <lineage>
        <taxon>Bacteria</taxon>
        <taxon>Pseudomonadati</taxon>
        <taxon>Pseudomonadota</taxon>
        <taxon>Alphaproteobacteria</taxon>
        <taxon>Sphingomonadales</taxon>
        <taxon>Sphingomonadaceae</taxon>
        <taxon>Sphingomonas</taxon>
    </lineage>
</organism>
<dbReference type="EMBL" id="JABEOV010000024">
    <property type="protein sequence ID" value="NNG54965.1"/>
    <property type="molecule type" value="Genomic_DNA"/>
</dbReference>
<sequence>MSDNLSFSEQPDGDGLGRDLPAFTSDRTPAQVTAASPKPKAVFAGYTAQQLILGAVLLVALLWAVWITKAVTAEKPQHIVKADLSRIVGEYVQAQARSATPPDQVQAQMRTFMATLDAELQRRGAAGQVVLVGEAVLSKSVPDITADVAKAVYASGVKTPTPATPTQMGAMMQGQAPTTPPVQIAPVQTAQVTPVAAAPNPFAAMPVPAAAPDAASVDPSTAGASVSSFGGPGGQ</sequence>
<dbReference type="RefSeq" id="WP_170171227.1">
    <property type="nucleotide sequence ID" value="NZ_JABEOV010000024.1"/>
</dbReference>
<reference evidence="5 6" key="1">
    <citation type="submission" date="2020-05" db="EMBL/GenBank/DDBJ databases">
        <title>Draft Genome Sequences of Sphingomonas sp. Isolated from the International Space Station.</title>
        <authorList>
            <person name="Bijlani S."/>
            <person name="Singh N.K."/>
            <person name="Mason C.E."/>
            <person name="Wang C.C."/>
            <person name="Venkateswaran K."/>
        </authorList>
    </citation>
    <scope>NUCLEOTIDE SEQUENCE [LARGE SCALE GENOMIC DNA]</scope>
    <source>
        <strain evidence="3 6">IIF7SW-B5</strain>
        <strain evidence="4">ISS-IIF7SWP</strain>
    </source>
</reference>
<keyword evidence="2" id="KW-1133">Transmembrane helix</keyword>
<evidence type="ECO:0000256" key="1">
    <source>
        <dbReference type="SAM" id="MobiDB-lite"/>
    </source>
</evidence>
<feature type="region of interest" description="Disordered" evidence="1">
    <location>
        <begin position="210"/>
        <end position="235"/>
    </location>
</feature>
<dbReference type="EMBL" id="JABYQV010000014">
    <property type="protein sequence ID" value="NVP32350.1"/>
    <property type="molecule type" value="Genomic_DNA"/>
</dbReference>
<dbReference type="Proteomes" id="UP000531581">
    <property type="component" value="Unassembled WGS sequence"/>
</dbReference>
<comment type="caution">
    <text evidence="4">The sequence shown here is derived from an EMBL/GenBank/DDBJ whole genome shotgun (WGS) entry which is preliminary data.</text>
</comment>
<dbReference type="Pfam" id="PF09677">
    <property type="entry name" value="TrbI_Ftype"/>
    <property type="match status" value="1"/>
</dbReference>
<keyword evidence="2" id="KW-0812">Transmembrane</keyword>
<accession>A0A7Y7QX62</accession>
<evidence type="ECO:0000313" key="5">
    <source>
        <dbReference type="Proteomes" id="UP000531581"/>
    </source>
</evidence>
<keyword evidence="6" id="KW-1185">Reference proteome</keyword>
<protein>
    <submittedName>
        <fullName evidence="4">TrbI F-type domain-containing protein</fullName>
    </submittedName>
</protein>
<evidence type="ECO:0000313" key="6">
    <source>
        <dbReference type="Proteomes" id="UP000557656"/>
    </source>
</evidence>
<dbReference type="Proteomes" id="UP000557656">
    <property type="component" value="Unassembled WGS sequence"/>
</dbReference>
<evidence type="ECO:0000256" key="2">
    <source>
        <dbReference type="SAM" id="Phobius"/>
    </source>
</evidence>
<evidence type="ECO:0000313" key="3">
    <source>
        <dbReference type="EMBL" id="NNG54965.1"/>
    </source>
</evidence>
<feature type="transmembrane region" description="Helical" evidence="2">
    <location>
        <begin position="46"/>
        <end position="67"/>
    </location>
</feature>
<evidence type="ECO:0000313" key="4">
    <source>
        <dbReference type="EMBL" id="NVP32350.1"/>
    </source>
</evidence>
<name>A0A7Y7QX62_9SPHN</name>
<proteinExistence type="predicted"/>
<feature type="region of interest" description="Disordered" evidence="1">
    <location>
        <begin position="1"/>
        <end position="31"/>
    </location>
</feature>
<keyword evidence="2" id="KW-0472">Membrane</keyword>
<dbReference type="AlphaFoldDB" id="A0A7Y7QX62"/>
<gene>
    <name evidence="3" type="ORF">HKX05_16580</name>
    <name evidence="4" type="ORF">HLV41_15000</name>
</gene>
<dbReference type="InterPro" id="IPR014115">
    <property type="entry name" value="TrbI_Ftype"/>
</dbReference>
<feature type="compositionally biased region" description="Low complexity" evidence="1">
    <location>
        <begin position="210"/>
        <end position="222"/>
    </location>
</feature>